<dbReference type="EMBL" id="SMFP01000001">
    <property type="protein sequence ID" value="TDE40984.1"/>
    <property type="molecule type" value="Genomic_DNA"/>
</dbReference>
<dbReference type="GO" id="GO:0030313">
    <property type="term" value="C:cell envelope"/>
    <property type="evidence" value="ECO:0007669"/>
    <property type="project" value="UniProtKB-SubCell"/>
</dbReference>
<evidence type="ECO:0000256" key="1">
    <source>
        <dbReference type="ARBA" id="ARBA00004196"/>
    </source>
</evidence>
<evidence type="ECO:0000256" key="2">
    <source>
        <dbReference type="ARBA" id="ARBA00022729"/>
    </source>
</evidence>
<feature type="signal peptide" evidence="3">
    <location>
        <begin position="1"/>
        <end position="22"/>
    </location>
</feature>
<comment type="subcellular location">
    <subcellularLocation>
        <location evidence="1">Cell envelope</location>
    </subcellularLocation>
</comment>
<evidence type="ECO:0000313" key="6">
    <source>
        <dbReference type="Proteomes" id="UP000294662"/>
    </source>
</evidence>
<gene>
    <name evidence="5" type="ORF">E1B25_01875</name>
</gene>
<dbReference type="InterPro" id="IPR018976">
    <property type="entry name" value="Imelysin-like"/>
</dbReference>
<proteinExistence type="predicted"/>
<feature type="domain" description="Imelysin-like" evidence="4">
    <location>
        <begin position="35"/>
        <end position="314"/>
    </location>
</feature>
<accession>A0A4R5F0P1</accession>
<protein>
    <submittedName>
        <fullName evidence="5">Peptidase M75</fullName>
    </submittedName>
</protein>
<dbReference type="InterPro" id="IPR034984">
    <property type="entry name" value="Imelysin-like_IPPA"/>
</dbReference>
<evidence type="ECO:0000259" key="4">
    <source>
        <dbReference type="Pfam" id="PF09375"/>
    </source>
</evidence>
<keyword evidence="2 3" id="KW-0732">Signal</keyword>
<dbReference type="AlphaFoldDB" id="A0A4R5F0P1"/>
<comment type="caution">
    <text evidence="5">The sequence shown here is derived from an EMBL/GenBank/DDBJ whole genome shotgun (WGS) entry which is preliminary data.</text>
</comment>
<sequence>MRHLISALVTTVFSLAALPALAGGQTDAILDRHVLPKMQTLAETTAALDTAARADCTLEGVALRSAFGTAFDAWIAVSHLRFGPAETQARGFALAFWPDTRAMTPKTLRGLIAAADPVVDSPARFATVSVAGRGFYALDYLLYDPEISALGTAAYRCTLLRAITADIATTAAELSRDWSEHYAGLMRTPGPDGPYQSDEEVLQEFFKALTTGLEVNADLRLGRPMGQIGKPRPLRAEARRSGRSLRHVVISLKSLEELSDLLAGQDADLAARMSHGFDTALARAEQLEDPVFAGVATPQGRLRVEVLQQAITAIRTAANEDMGPALGVAAGFNALDGD</sequence>
<dbReference type="Proteomes" id="UP000294662">
    <property type="component" value="Unassembled WGS sequence"/>
</dbReference>
<reference evidence="5 6" key="1">
    <citation type="submission" date="2019-03" db="EMBL/GenBank/DDBJ databases">
        <authorList>
            <person name="Zhang S."/>
        </authorList>
    </citation>
    <scope>NUCLEOTIDE SEQUENCE [LARGE SCALE GENOMIC DNA]</scope>
    <source>
        <strain evidence="5 6">S4J41</strain>
    </source>
</reference>
<dbReference type="CDD" id="cd14659">
    <property type="entry name" value="Imelysin-like_IPPA"/>
    <property type="match status" value="1"/>
</dbReference>
<feature type="chain" id="PRO_5020956132" evidence="3">
    <location>
        <begin position="23"/>
        <end position="338"/>
    </location>
</feature>
<dbReference type="OrthoDB" id="5729110at2"/>
<name>A0A4R5F0P1_9RHOB</name>
<evidence type="ECO:0000313" key="5">
    <source>
        <dbReference type="EMBL" id="TDE40984.1"/>
    </source>
</evidence>
<evidence type="ECO:0000256" key="3">
    <source>
        <dbReference type="SAM" id="SignalP"/>
    </source>
</evidence>
<dbReference type="RefSeq" id="WP_132826974.1">
    <property type="nucleotide sequence ID" value="NZ_SMFP01000001.1"/>
</dbReference>
<keyword evidence="6" id="KW-1185">Reference proteome</keyword>
<organism evidence="5 6">
    <name type="scientific">Antarcticimicrobium sediminis</name>
    <dbReference type="NCBI Taxonomy" id="2546227"/>
    <lineage>
        <taxon>Bacteria</taxon>
        <taxon>Pseudomonadati</taxon>
        <taxon>Pseudomonadota</taxon>
        <taxon>Alphaproteobacteria</taxon>
        <taxon>Rhodobacterales</taxon>
        <taxon>Paracoccaceae</taxon>
        <taxon>Antarcticimicrobium</taxon>
    </lineage>
</organism>
<dbReference type="Gene3D" id="1.20.1420.20">
    <property type="entry name" value="M75 peptidase, HXXE motif"/>
    <property type="match status" value="1"/>
</dbReference>
<dbReference type="InterPro" id="IPR038352">
    <property type="entry name" value="Imelysin_sf"/>
</dbReference>
<dbReference type="Pfam" id="PF09375">
    <property type="entry name" value="Peptidase_M75"/>
    <property type="match status" value="1"/>
</dbReference>